<dbReference type="PANTHER" id="PTHR42850">
    <property type="entry name" value="METALLOPHOSPHOESTERASE"/>
    <property type="match status" value="1"/>
</dbReference>
<dbReference type="Gene3D" id="3.60.21.10">
    <property type="match status" value="1"/>
</dbReference>
<dbReference type="GO" id="GO:0005737">
    <property type="term" value="C:cytoplasm"/>
    <property type="evidence" value="ECO:0007669"/>
    <property type="project" value="TreeGrafter"/>
</dbReference>
<gene>
    <name evidence="2" type="ORF">MNB_SV-12-29</name>
</gene>
<dbReference type="PANTHER" id="PTHR42850:SF4">
    <property type="entry name" value="ZINC-DEPENDENT ENDOPOLYPHOSPHATASE"/>
    <property type="match status" value="1"/>
</dbReference>
<dbReference type="GO" id="GO:0008803">
    <property type="term" value="F:bis(5'-nucleosyl)-tetraphosphatase (symmetrical) activity"/>
    <property type="evidence" value="ECO:0007669"/>
    <property type="project" value="TreeGrafter"/>
</dbReference>
<feature type="domain" description="Serine/threonine specific protein phosphatases" evidence="1">
    <location>
        <begin position="58"/>
        <end position="63"/>
    </location>
</feature>
<proteinExistence type="predicted"/>
<dbReference type="InterPro" id="IPR004843">
    <property type="entry name" value="Calcineurin-like_PHP"/>
</dbReference>
<dbReference type="GO" id="GO:0016791">
    <property type="term" value="F:phosphatase activity"/>
    <property type="evidence" value="ECO:0007669"/>
    <property type="project" value="TreeGrafter"/>
</dbReference>
<protein>
    <submittedName>
        <fullName evidence="2">Serine/threonine protein phosphatase</fullName>
    </submittedName>
</protein>
<dbReference type="InterPro" id="IPR006186">
    <property type="entry name" value="Ser/Thr-sp_prot-phosphatase"/>
</dbReference>
<organism evidence="2">
    <name type="scientific">hydrothermal vent metagenome</name>
    <dbReference type="NCBI Taxonomy" id="652676"/>
    <lineage>
        <taxon>unclassified sequences</taxon>
        <taxon>metagenomes</taxon>
        <taxon>ecological metagenomes</taxon>
    </lineage>
</organism>
<dbReference type="InterPro" id="IPR050126">
    <property type="entry name" value="Ap4A_hydrolase"/>
</dbReference>
<reference evidence="2" key="1">
    <citation type="submission" date="2016-10" db="EMBL/GenBank/DDBJ databases">
        <authorList>
            <person name="de Groot N.N."/>
        </authorList>
    </citation>
    <scope>NUCLEOTIDE SEQUENCE</scope>
</reference>
<dbReference type="PROSITE" id="PS00125">
    <property type="entry name" value="SER_THR_PHOSPHATASE"/>
    <property type="match status" value="1"/>
</dbReference>
<evidence type="ECO:0000259" key="1">
    <source>
        <dbReference type="PROSITE" id="PS00125"/>
    </source>
</evidence>
<name>A0A1W1BGN6_9ZZZZ</name>
<dbReference type="AlphaFoldDB" id="A0A1W1BGN6"/>
<sequence>MQKHYIIGDIHGEYQKLLALIAKLPKDAKLIFVGDLIDRGLQSREIIEYIRANKYQVVRGNHEQFMIEDGQKLIDKLLADKEVTMTNTWVFAGGIETLLSYGLLEKHEDIYKFIKNMDGIAQLQDDIKWMKSLPLYIEMKNPHNLALPIVISHASIGNFWNLKEKNYKDFEFYIMTNRRRPSADAPIFNIYGHTNVSSVVIGKNFVNLDTGCGRSDGSGKLSAYCVETQEVFEV</sequence>
<dbReference type="SUPFAM" id="SSF56300">
    <property type="entry name" value="Metallo-dependent phosphatases"/>
    <property type="match status" value="1"/>
</dbReference>
<accession>A0A1W1BGN6</accession>
<evidence type="ECO:0000313" key="2">
    <source>
        <dbReference type="EMBL" id="SFV52673.1"/>
    </source>
</evidence>
<dbReference type="EMBL" id="FPHE01000036">
    <property type="protein sequence ID" value="SFV52673.1"/>
    <property type="molecule type" value="Genomic_DNA"/>
</dbReference>
<dbReference type="Pfam" id="PF00149">
    <property type="entry name" value="Metallophos"/>
    <property type="match status" value="1"/>
</dbReference>
<dbReference type="GO" id="GO:0110154">
    <property type="term" value="P:RNA decapping"/>
    <property type="evidence" value="ECO:0007669"/>
    <property type="project" value="TreeGrafter"/>
</dbReference>
<dbReference type="InterPro" id="IPR029052">
    <property type="entry name" value="Metallo-depent_PP-like"/>
</dbReference>